<evidence type="ECO:0000313" key="3">
    <source>
        <dbReference type="EMBL" id="AMK09610.1"/>
    </source>
</evidence>
<name>A0A140D8U3_9BACT</name>
<evidence type="ECO:0000256" key="1">
    <source>
        <dbReference type="ARBA" id="ARBA00022676"/>
    </source>
</evidence>
<gene>
    <name evidence="3" type="ORF">AWY79_00055</name>
    <name evidence="4" type="ORF">EDC59_113119</name>
</gene>
<proteinExistence type="predicted"/>
<dbReference type="Proteomes" id="UP000295506">
    <property type="component" value="Unassembled WGS sequence"/>
</dbReference>
<dbReference type="Proteomes" id="UP000055611">
    <property type="component" value="Chromosome"/>
</dbReference>
<dbReference type="EMBL" id="SOBK01000013">
    <property type="protein sequence ID" value="TDT86443.1"/>
    <property type="molecule type" value="Genomic_DNA"/>
</dbReference>
<sequence length="468" mass="51171">MDEKPILILQMQRMGDLILSYPLMLWLARRYPGHPIFVAAEKIFYEPLMRLSPQATYFPWSGADVLRKYDFEMVINLSVQAKAAVLAGQVRAETKLGPVESADGTRYVHGDWQLYRSSLVGNNLYNRFHWAELNGLDAISHMEIAATTLSAPRTLPGSNKVGLFLGASDAAKRPSAEFWAALVDELHARSLRPILFGGPAEKDLGLEVVRLAKGPALNLCATLGLDEFGAVGQALGLFITPDTGPMHLAAWTGLKCLNLSMGNVNPWETGPLAPGHYVLRADMDCAKGCWHCTRDSLLCHDPFKPGRVAALARQLLAAPTPGRLGKLELPGLSLSETGKSGLGLYALKRLGKAAPDAEQLASDFWQTWFGHLFGLWGEGKPAGAWKRLAESAEETAGSLLAHVPEISRQFKHGLKSGAVLDKSFWAESPPMARPFTGFAHMYLENNDYSRPAWAHVLALLERLVAACR</sequence>
<dbReference type="GO" id="GO:0005829">
    <property type="term" value="C:cytosol"/>
    <property type="evidence" value="ECO:0007669"/>
    <property type="project" value="TreeGrafter"/>
</dbReference>
<dbReference type="AlphaFoldDB" id="A0A140D8U3"/>
<dbReference type="OrthoDB" id="9797795at2"/>
<reference evidence="4 6" key="2">
    <citation type="submission" date="2019-03" db="EMBL/GenBank/DDBJ databases">
        <title>Genomic Encyclopedia of Type Strains, Phase IV (KMG-IV): sequencing the most valuable type-strain genomes for metagenomic binning, comparative biology and taxonomic classification.</title>
        <authorList>
            <person name="Goeker M."/>
        </authorList>
    </citation>
    <scope>NUCLEOTIDE SEQUENCE [LARGE SCALE GENOMIC DNA]</scope>
    <source>
        <strain evidence="4 6">DSM 101483</strain>
    </source>
</reference>
<dbReference type="SUPFAM" id="SSF53756">
    <property type="entry name" value="UDP-Glycosyltransferase/glycogen phosphorylase"/>
    <property type="match status" value="1"/>
</dbReference>
<dbReference type="PANTHER" id="PTHR30160:SF7">
    <property type="entry name" value="ADP-HEPTOSE--LPS HEPTOSYLTRANSFERASE 2"/>
    <property type="match status" value="1"/>
</dbReference>
<dbReference type="EMBL" id="CP014206">
    <property type="protein sequence ID" value="AMK09610.1"/>
    <property type="molecule type" value="Genomic_DNA"/>
</dbReference>
<dbReference type="CDD" id="cd03789">
    <property type="entry name" value="GT9_LPS_heptosyltransferase"/>
    <property type="match status" value="1"/>
</dbReference>
<dbReference type="KEGG" id="dej:AWY79_00055"/>
<accession>A0A140D8U3</accession>
<dbReference type="Gene3D" id="3.40.50.2000">
    <property type="entry name" value="Glycogen Phosphorylase B"/>
    <property type="match status" value="2"/>
</dbReference>
<dbReference type="GO" id="GO:0009244">
    <property type="term" value="P:lipopolysaccharide core region biosynthetic process"/>
    <property type="evidence" value="ECO:0007669"/>
    <property type="project" value="TreeGrafter"/>
</dbReference>
<evidence type="ECO:0000313" key="5">
    <source>
        <dbReference type="Proteomes" id="UP000055611"/>
    </source>
</evidence>
<keyword evidence="2 3" id="KW-0808">Transferase</keyword>
<evidence type="ECO:0000313" key="6">
    <source>
        <dbReference type="Proteomes" id="UP000295506"/>
    </source>
</evidence>
<dbReference type="GO" id="GO:0008713">
    <property type="term" value="F:ADP-heptose-lipopolysaccharide heptosyltransferase activity"/>
    <property type="evidence" value="ECO:0007669"/>
    <property type="project" value="TreeGrafter"/>
</dbReference>
<keyword evidence="5" id="KW-1185">Reference proteome</keyword>
<keyword evidence="1" id="KW-0328">Glycosyltransferase</keyword>
<dbReference type="Pfam" id="PF01075">
    <property type="entry name" value="Glyco_transf_9"/>
    <property type="match status" value="1"/>
</dbReference>
<evidence type="ECO:0000313" key="4">
    <source>
        <dbReference type="EMBL" id="TDT86443.1"/>
    </source>
</evidence>
<organism evidence="4 6">
    <name type="scientific">Pseudodesulfovibrio indicus</name>
    <dbReference type="NCBI Taxonomy" id="1716143"/>
    <lineage>
        <taxon>Bacteria</taxon>
        <taxon>Pseudomonadati</taxon>
        <taxon>Thermodesulfobacteriota</taxon>
        <taxon>Desulfovibrionia</taxon>
        <taxon>Desulfovibrionales</taxon>
        <taxon>Desulfovibrionaceae</taxon>
    </lineage>
</organism>
<dbReference type="InterPro" id="IPR002201">
    <property type="entry name" value="Glyco_trans_9"/>
</dbReference>
<reference evidence="3 5" key="1">
    <citation type="journal article" date="2016" name="Front. Microbiol.">
        <title>Genome Sequence of the Piezophilic, Mesophilic Sulfate-Reducing Bacterium Desulfovibrio indicus J2T.</title>
        <authorList>
            <person name="Cao J."/>
            <person name="Maignien L."/>
            <person name="Shao Z."/>
            <person name="Alain K."/>
            <person name="Jebbar M."/>
        </authorList>
    </citation>
    <scope>NUCLEOTIDE SEQUENCE [LARGE SCALE GENOMIC DNA]</scope>
    <source>
        <strain evidence="3 5">J2</strain>
    </source>
</reference>
<dbReference type="InterPro" id="IPR051199">
    <property type="entry name" value="LPS_LOS_Heptosyltrfase"/>
</dbReference>
<protein>
    <submittedName>
        <fullName evidence="4">ADP-heptose:LPS heptosyltransferase</fullName>
    </submittedName>
    <submittedName>
        <fullName evidence="3">Glycosyl transferase</fullName>
    </submittedName>
</protein>
<dbReference type="RefSeq" id="WP_066798888.1">
    <property type="nucleotide sequence ID" value="NZ_CP014206.1"/>
</dbReference>
<evidence type="ECO:0000256" key="2">
    <source>
        <dbReference type="ARBA" id="ARBA00022679"/>
    </source>
</evidence>
<dbReference type="PANTHER" id="PTHR30160">
    <property type="entry name" value="TETRAACYLDISACCHARIDE 4'-KINASE-RELATED"/>
    <property type="match status" value="1"/>
</dbReference>